<dbReference type="GO" id="GO:0030036">
    <property type="term" value="P:actin cytoskeleton organization"/>
    <property type="evidence" value="ECO:0007669"/>
    <property type="project" value="TreeGrafter"/>
</dbReference>
<accession>A0AAE1APL7</accession>
<evidence type="ECO:0000256" key="10">
    <source>
        <dbReference type="ARBA" id="ARBA00022777"/>
    </source>
</evidence>
<dbReference type="PROSITE" id="PS00109">
    <property type="entry name" value="PROTEIN_KINASE_TYR"/>
    <property type="match status" value="1"/>
</dbReference>
<keyword evidence="11 18" id="KW-0067">ATP-binding</keyword>
<dbReference type="InterPro" id="IPR000719">
    <property type="entry name" value="Prot_kinase_dom"/>
</dbReference>
<dbReference type="InterPro" id="IPR017441">
    <property type="entry name" value="Protein_kinase_ATP_BS"/>
</dbReference>
<dbReference type="PRINTS" id="PR00109">
    <property type="entry name" value="TYRKINASE"/>
</dbReference>
<dbReference type="PROSITE" id="PS00107">
    <property type="entry name" value="PROTEIN_KINASE_ATP"/>
    <property type="match status" value="1"/>
</dbReference>
<dbReference type="EMBL" id="JAWDGP010001468">
    <property type="protein sequence ID" value="KAK3791573.1"/>
    <property type="molecule type" value="Genomic_DNA"/>
</dbReference>
<dbReference type="Proteomes" id="UP001283361">
    <property type="component" value="Unassembled WGS sequence"/>
</dbReference>
<dbReference type="FunFam" id="3.30.200.20:FF:000134">
    <property type="entry name" value="Dual specificity testis-specific protein kinase 2"/>
    <property type="match status" value="1"/>
</dbReference>
<evidence type="ECO:0000256" key="2">
    <source>
        <dbReference type="ARBA" id="ARBA00001946"/>
    </source>
</evidence>
<keyword evidence="6" id="KW-0597">Phosphoprotein</keyword>
<evidence type="ECO:0000256" key="11">
    <source>
        <dbReference type="ARBA" id="ARBA00022840"/>
    </source>
</evidence>
<keyword evidence="8" id="KW-0479">Metal-binding</keyword>
<dbReference type="Gene3D" id="3.30.200.20">
    <property type="entry name" value="Phosphorylase Kinase, domain 1"/>
    <property type="match status" value="1"/>
</dbReference>
<comment type="similarity">
    <text evidence="3">Belongs to the protein kinase superfamily. TKL Ser/Thr protein kinase family.</text>
</comment>
<feature type="region of interest" description="Disordered" evidence="19">
    <location>
        <begin position="489"/>
        <end position="511"/>
    </location>
</feature>
<evidence type="ECO:0000256" key="8">
    <source>
        <dbReference type="ARBA" id="ARBA00022723"/>
    </source>
</evidence>
<dbReference type="PROSITE" id="PS50011">
    <property type="entry name" value="PROTEIN_KINASE_DOM"/>
    <property type="match status" value="1"/>
</dbReference>
<evidence type="ECO:0000313" key="22">
    <source>
        <dbReference type="Proteomes" id="UP001283361"/>
    </source>
</evidence>
<feature type="domain" description="Protein kinase" evidence="20">
    <location>
        <begin position="79"/>
        <end position="335"/>
    </location>
</feature>
<evidence type="ECO:0000256" key="7">
    <source>
        <dbReference type="ARBA" id="ARBA00022679"/>
    </source>
</evidence>
<dbReference type="AlphaFoldDB" id="A0AAE1APL7"/>
<dbReference type="GO" id="GO:0005634">
    <property type="term" value="C:nucleus"/>
    <property type="evidence" value="ECO:0007669"/>
    <property type="project" value="TreeGrafter"/>
</dbReference>
<evidence type="ECO:0000256" key="5">
    <source>
        <dbReference type="ARBA" id="ARBA00022527"/>
    </source>
</evidence>
<evidence type="ECO:0000256" key="16">
    <source>
        <dbReference type="ARBA" id="ARBA00049308"/>
    </source>
</evidence>
<evidence type="ECO:0000256" key="1">
    <source>
        <dbReference type="ARBA" id="ARBA00001936"/>
    </source>
</evidence>
<dbReference type="InterPro" id="IPR001245">
    <property type="entry name" value="Ser-Thr/Tyr_kinase_cat_dom"/>
</dbReference>
<dbReference type="PANTHER" id="PTHR46485">
    <property type="entry name" value="LIM DOMAIN KINASE 1"/>
    <property type="match status" value="1"/>
</dbReference>
<evidence type="ECO:0000256" key="18">
    <source>
        <dbReference type="PROSITE-ProRule" id="PRU10141"/>
    </source>
</evidence>
<evidence type="ECO:0000256" key="6">
    <source>
        <dbReference type="ARBA" id="ARBA00022553"/>
    </source>
</evidence>
<dbReference type="PANTHER" id="PTHR46485:SF5">
    <property type="entry name" value="CENTER DIVIDER, ISOFORM A"/>
    <property type="match status" value="1"/>
</dbReference>
<dbReference type="GO" id="GO:0004713">
    <property type="term" value="F:protein tyrosine kinase activity"/>
    <property type="evidence" value="ECO:0007669"/>
    <property type="project" value="UniProtKB-KW"/>
</dbReference>
<dbReference type="GO" id="GO:0046872">
    <property type="term" value="F:metal ion binding"/>
    <property type="evidence" value="ECO:0007669"/>
    <property type="project" value="UniProtKB-KW"/>
</dbReference>
<dbReference type="GO" id="GO:0004712">
    <property type="term" value="F:protein serine/threonine/tyrosine kinase activity"/>
    <property type="evidence" value="ECO:0007669"/>
    <property type="project" value="UniProtKB-EC"/>
</dbReference>
<keyword evidence="9 18" id="KW-0547">Nucleotide-binding</keyword>
<dbReference type="Gene3D" id="1.10.510.10">
    <property type="entry name" value="Transferase(Phosphotransferase) domain 1"/>
    <property type="match status" value="1"/>
</dbReference>
<evidence type="ECO:0000256" key="17">
    <source>
        <dbReference type="ARBA" id="ARBA00051680"/>
    </source>
</evidence>
<sequence length="820" mass="91272">MSNNTAGQNNVARPILRHLRRSKTINVSQLLINNENRQINEVSFHDEASMERSPSPSPQPTSSCQALRHAVSALTRIDDFILEELGDGFFANVYKATHKVTGEEMVMKVNKDSANRSGALREVQLMNRLSHPNILRFLGVCVHEGQLHALTEYVSGGTLEGMLANKDEELPWTLRIKLSLDIARGIYYLHNEGVFHRDLTSKNILIKKRENKNYTAIVADFGLATKIPDPNVTEPLPPVGCPWWMAPEVIHAKFYDQRADIFSFGIILLEMATRINADPDYMPRTQKFGVDYVKVCEMVDYCPLDFLQFAFKCCQILPQNRPSTGDVMETLEKIYTNLRNDSLTAQGRLYKRSRSEDNIVQNCESSSDEVFITAQIVAQVMRKDDPLYCPANANPFASIVTLKDGCKLFEIPRQRKFSSSSSFSSEAGFEFRKWESLGSCDIHRGQQSQSLPSSPVMLRKAAEKLHQTSLHGKETVQAANSRHDISLSLSSEGYESGGPTSWDGDASIEPDDAMGYEQEADTKRAKFNCSRTRSLGSLDFWIPPRRPKSPGGCKLLKTPGGDAHMALETSRPGFCNRVTSEIRESSLENIIERSSVVLSSTTFCGDGDISDIDNVTDYTSLAAEEESMYDASDVEDNLNGSTVFFSSTEKLQAIACHRDNSLVESVLTEEKDINSSNLIGACIRHPENTEDRMILVGCEPNNKDSNRHSMSSSSLSSYLSCSEMGEDAEIELDPTSMTGFSYSHLCIQPVRPHCPNSRQPLIERTLLVNSDAPVKFCETITPTNYNADTASLTPLIATESGSYDQNHFGQVANTDLAMKR</sequence>
<feature type="binding site" evidence="18">
    <location>
        <position position="108"/>
    </location>
    <ligand>
        <name>ATP</name>
        <dbReference type="ChEBI" id="CHEBI:30616"/>
    </ligand>
</feature>
<dbReference type="GO" id="GO:0005737">
    <property type="term" value="C:cytoplasm"/>
    <property type="evidence" value="ECO:0007669"/>
    <property type="project" value="TreeGrafter"/>
</dbReference>
<evidence type="ECO:0000256" key="3">
    <source>
        <dbReference type="ARBA" id="ARBA00005843"/>
    </source>
</evidence>
<comment type="cofactor">
    <cofactor evidence="1">
        <name>Mn(2+)</name>
        <dbReference type="ChEBI" id="CHEBI:29035"/>
    </cofactor>
</comment>
<evidence type="ECO:0000256" key="13">
    <source>
        <dbReference type="ARBA" id="ARBA00023137"/>
    </source>
</evidence>
<organism evidence="21 22">
    <name type="scientific">Elysia crispata</name>
    <name type="common">lettuce slug</name>
    <dbReference type="NCBI Taxonomy" id="231223"/>
    <lineage>
        <taxon>Eukaryota</taxon>
        <taxon>Metazoa</taxon>
        <taxon>Spiralia</taxon>
        <taxon>Lophotrochozoa</taxon>
        <taxon>Mollusca</taxon>
        <taxon>Gastropoda</taxon>
        <taxon>Heterobranchia</taxon>
        <taxon>Euthyneura</taxon>
        <taxon>Panpulmonata</taxon>
        <taxon>Sacoglossa</taxon>
        <taxon>Placobranchoidea</taxon>
        <taxon>Plakobranchidae</taxon>
        <taxon>Elysia</taxon>
    </lineage>
</organism>
<dbReference type="InterPro" id="IPR008266">
    <property type="entry name" value="Tyr_kinase_AS"/>
</dbReference>
<evidence type="ECO:0000256" key="15">
    <source>
        <dbReference type="ARBA" id="ARBA00049003"/>
    </source>
</evidence>
<keyword evidence="7" id="KW-0808">Transferase</keyword>
<comment type="caution">
    <text evidence="21">The sequence shown here is derived from an EMBL/GenBank/DDBJ whole genome shotgun (WGS) entry which is preliminary data.</text>
</comment>
<reference evidence="21" key="1">
    <citation type="journal article" date="2023" name="G3 (Bethesda)">
        <title>A reference genome for the long-term kleptoplast-retaining sea slug Elysia crispata morphotype clarki.</title>
        <authorList>
            <person name="Eastman K.E."/>
            <person name="Pendleton A.L."/>
            <person name="Shaikh M.A."/>
            <person name="Suttiyut T."/>
            <person name="Ogas R."/>
            <person name="Tomko P."/>
            <person name="Gavelis G."/>
            <person name="Widhalm J.R."/>
            <person name="Wisecaver J.H."/>
        </authorList>
    </citation>
    <scope>NUCLEOTIDE SEQUENCE</scope>
    <source>
        <strain evidence="21">ECLA1</strain>
    </source>
</reference>
<keyword evidence="5" id="KW-0723">Serine/threonine-protein kinase</keyword>
<comment type="catalytic activity">
    <reaction evidence="16">
        <text>L-threonyl-[protein] + ATP = O-phospho-L-threonyl-[protein] + ADP + H(+)</text>
        <dbReference type="Rhea" id="RHEA:46608"/>
        <dbReference type="Rhea" id="RHEA-COMP:11060"/>
        <dbReference type="Rhea" id="RHEA-COMP:11605"/>
        <dbReference type="ChEBI" id="CHEBI:15378"/>
        <dbReference type="ChEBI" id="CHEBI:30013"/>
        <dbReference type="ChEBI" id="CHEBI:30616"/>
        <dbReference type="ChEBI" id="CHEBI:61977"/>
        <dbReference type="ChEBI" id="CHEBI:456216"/>
        <dbReference type="EC" id="2.7.12.1"/>
    </reaction>
</comment>
<keyword evidence="14" id="KW-0464">Manganese</keyword>
<keyword evidence="12" id="KW-0460">Magnesium</keyword>
<protein>
    <recommendedName>
        <fullName evidence="4">dual-specificity kinase</fullName>
        <ecNumber evidence="4">2.7.12.1</ecNumber>
    </recommendedName>
</protein>
<comment type="catalytic activity">
    <reaction evidence="15">
        <text>L-seryl-[protein] + ATP = O-phospho-L-seryl-[protein] + ADP + H(+)</text>
        <dbReference type="Rhea" id="RHEA:17989"/>
        <dbReference type="Rhea" id="RHEA-COMP:9863"/>
        <dbReference type="Rhea" id="RHEA-COMP:11604"/>
        <dbReference type="ChEBI" id="CHEBI:15378"/>
        <dbReference type="ChEBI" id="CHEBI:29999"/>
        <dbReference type="ChEBI" id="CHEBI:30616"/>
        <dbReference type="ChEBI" id="CHEBI:83421"/>
        <dbReference type="ChEBI" id="CHEBI:456216"/>
        <dbReference type="EC" id="2.7.12.1"/>
    </reaction>
</comment>
<evidence type="ECO:0000256" key="12">
    <source>
        <dbReference type="ARBA" id="ARBA00022842"/>
    </source>
</evidence>
<keyword evidence="13" id="KW-0829">Tyrosine-protein kinase</keyword>
<dbReference type="GO" id="GO:0005524">
    <property type="term" value="F:ATP binding"/>
    <property type="evidence" value="ECO:0007669"/>
    <property type="project" value="UniProtKB-UniRule"/>
</dbReference>
<evidence type="ECO:0000256" key="19">
    <source>
        <dbReference type="SAM" id="MobiDB-lite"/>
    </source>
</evidence>
<dbReference type="Pfam" id="PF07714">
    <property type="entry name" value="PK_Tyr_Ser-Thr"/>
    <property type="match status" value="1"/>
</dbReference>
<evidence type="ECO:0000256" key="14">
    <source>
        <dbReference type="ARBA" id="ARBA00023211"/>
    </source>
</evidence>
<proteinExistence type="inferred from homology"/>
<feature type="compositionally biased region" description="Low complexity" evidence="19">
    <location>
        <begin position="489"/>
        <end position="498"/>
    </location>
</feature>
<comment type="catalytic activity">
    <reaction evidence="17">
        <text>L-tyrosyl-[protein] + ATP = O-phospho-L-tyrosyl-[protein] + ADP + H(+)</text>
        <dbReference type="Rhea" id="RHEA:10596"/>
        <dbReference type="Rhea" id="RHEA-COMP:10136"/>
        <dbReference type="Rhea" id="RHEA-COMP:20101"/>
        <dbReference type="ChEBI" id="CHEBI:15378"/>
        <dbReference type="ChEBI" id="CHEBI:30616"/>
        <dbReference type="ChEBI" id="CHEBI:46858"/>
        <dbReference type="ChEBI" id="CHEBI:61978"/>
        <dbReference type="ChEBI" id="CHEBI:456216"/>
        <dbReference type="EC" id="2.7.12.1"/>
    </reaction>
</comment>
<evidence type="ECO:0000313" key="21">
    <source>
        <dbReference type="EMBL" id="KAK3791573.1"/>
    </source>
</evidence>
<name>A0AAE1APL7_9GAST</name>
<evidence type="ECO:0000256" key="4">
    <source>
        <dbReference type="ARBA" id="ARBA00013203"/>
    </source>
</evidence>
<dbReference type="FunFam" id="1.10.510.10:FF:000202">
    <property type="entry name" value="Dual specificity testis-specific protein kinase 2"/>
    <property type="match status" value="1"/>
</dbReference>
<dbReference type="InterPro" id="IPR050940">
    <property type="entry name" value="Actin_reg-Ser/Thr_kinase"/>
</dbReference>
<keyword evidence="10" id="KW-0418">Kinase</keyword>
<evidence type="ECO:0000256" key="9">
    <source>
        <dbReference type="ARBA" id="ARBA00022741"/>
    </source>
</evidence>
<dbReference type="EC" id="2.7.12.1" evidence="4"/>
<dbReference type="InterPro" id="IPR011009">
    <property type="entry name" value="Kinase-like_dom_sf"/>
</dbReference>
<keyword evidence="22" id="KW-1185">Reference proteome</keyword>
<gene>
    <name evidence="21" type="ORF">RRG08_002928</name>
</gene>
<comment type="cofactor">
    <cofactor evidence="2">
        <name>Mg(2+)</name>
        <dbReference type="ChEBI" id="CHEBI:18420"/>
    </cofactor>
</comment>
<evidence type="ECO:0000259" key="20">
    <source>
        <dbReference type="PROSITE" id="PS50011"/>
    </source>
</evidence>
<dbReference type="SUPFAM" id="SSF56112">
    <property type="entry name" value="Protein kinase-like (PK-like)"/>
    <property type="match status" value="1"/>
</dbReference>
<dbReference type="GO" id="GO:0004674">
    <property type="term" value="F:protein serine/threonine kinase activity"/>
    <property type="evidence" value="ECO:0007669"/>
    <property type="project" value="UniProtKB-KW"/>
</dbReference>